<evidence type="ECO:0000256" key="12">
    <source>
        <dbReference type="PROSITE-ProRule" id="PRU00146"/>
    </source>
</evidence>
<dbReference type="Gene3D" id="1.20.58.1360">
    <property type="match status" value="1"/>
</dbReference>
<dbReference type="CDD" id="cd15554">
    <property type="entry name" value="PHD_PHF2_like"/>
    <property type="match status" value="1"/>
</dbReference>
<dbReference type="Gene3D" id="2.60.120.650">
    <property type="entry name" value="Cupin"/>
    <property type="match status" value="1"/>
</dbReference>
<evidence type="ECO:0000256" key="8">
    <source>
        <dbReference type="ARBA" id="ARBA00023004"/>
    </source>
</evidence>
<comment type="caution">
    <text evidence="16">The sequence shown here is derived from an EMBL/GenBank/DDBJ whole genome shotgun (WGS) entry which is preliminary data.</text>
</comment>
<dbReference type="Proteomes" id="UP001054837">
    <property type="component" value="Unassembled WGS sequence"/>
</dbReference>
<keyword evidence="2" id="KW-0479">Metal-binding</keyword>
<keyword evidence="8" id="KW-0408">Iron</keyword>
<evidence type="ECO:0000256" key="7">
    <source>
        <dbReference type="ARBA" id="ARBA00023002"/>
    </source>
</evidence>
<keyword evidence="10" id="KW-0804">Transcription</keyword>
<sequence>MASRTVYCICGEPYDSLRFMIQCDSCKDWYHGSCVNVKEHESPDIEKYHCVQCQEIVGPSIYRQVKNYHRHDYGDGNADGKAVQSGTKVFVKELRSRHFKSADDVVIRLRGQQLTLPYLIQNGFNYPILVDSTLGLGLQMPSDSFTVSDVMDYIGSNVLLDVIDVGRQENIQMSMSEWVEYFNNPARNKVYNVISLEFSKTRLADLIKPPNIVQKLSWVENYWPKDSETYTPFCPKVMKYCLMSARDSYTDFHIDFGGSSVWYHIFRGEKIFFLIQPTPANLALYEHWMVSSNQSETFFGDQVDVCYQMTLTQGQTLFIPTGWIHAVLTPEDSLVFGGNFLHSLNIPVQLQIHEMEIRINTEEKYKFPTFETIHWFAAPNILEQLRDNNVSKRELSYLVTGAKALVSVLKIWSSESQNHKHDDVPPKINVSKLIKDLMKEVRIAEKYANSKNPMVAARRAPVRQKRKEAATKRVEKILKMIPTESEKNLNLVSQFSLKPKLSTNSDYFYEDFPFQNSNVELRMQDSKMMLDKMHVDLNSFLDTSSLKDRTLASRGIANSNMDVPMQGSKMALDKMHVNINSILDSTSIKDGTLPNRNLSAPFGIACKNGNFSLKKESVYDFVDSDDDNLVVDENPANNRKREFKKEHFAQDICPDVQPALRLRLSFNGKPLEGSFNPNSFLNNVPHSDDNNADTPKNATIDDLLVATGLAVDGESSVSLGEDELNNGEAQLEPSTRDAIQGMLSMSKGAIRFSSQGDPSVVPIQSLQPSLKAENMSELSLPHMDSSLTNLSILARKSNPPVRNAKIAFGFSRYNNNNQSQEYDDFEEQLKQCHQDGDYIYLGLDASDDECHVFKPRGRSRRDEPWNPKAKLVPNCPKPERPVREGTRKEAIECGLAAAAAKMPSTPPQKRPFLKKKPVNRNKIIPDQQAGPSNAALNNKRPLPSEPPKVNKKPKKGFATAKQRLGKILKIHRMIY</sequence>
<keyword evidence="4" id="KW-0862">Zinc</keyword>
<keyword evidence="3 12" id="KW-0863">Zinc-finger</keyword>
<evidence type="ECO:0000256" key="4">
    <source>
        <dbReference type="ARBA" id="ARBA00022833"/>
    </source>
</evidence>
<dbReference type="Pfam" id="PF02373">
    <property type="entry name" value="JmjC"/>
    <property type="match status" value="1"/>
</dbReference>
<evidence type="ECO:0000313" key="16">
    <source>
        <dbReference type="EMBL" id="GIY10364.1"/>
    </source>
</evidence>
<evidence type="ECO:0000313" key="17">
    <source>
        <dbReference type="Proteomes" id="UP001054837"/>
    </source>
</evidence>
<dbReference type="InterPro" id="IPR019787">
    <property type="entry name" value="Znf_PHD-finger"/>
</dbReference>
<dbReference type="InterPro" id="IPR003347">
    <property type="entry name" value="JmjC_dom"/>
</dbReference>
<evidence type="ECO:0000256" key="13">
    <source>
        <dbReference type="SAM" id="MobiDB-lite"/>
    </source>
</evidence>
<reference evidence="16 17" key="1">
    <citation type="submission" date="2021-06" db="EMBL/GenBank/DDBJ databases">
        <title>Caerostris darwini draft genome.</title>
        <authorList>
            <person name="Kono N."/>
            <person name="Arakawa K."/>
        </authorList>
    </citation>
    <scope>NUCLEOTIDE SEQUENCE [LARGE SCALE GENOMIC DNA]</scope>
</reference>
<dbReference type="EMBL" id="BPLQ01004737">
    <property type="protein sequence ID" value="GIY10364.1"/>
    <property type="molecule type" value="Genomic_DNA"/>
</dbReference>
<keyword evidence="11" id="KW-0539">Nucleus</keyword>
<dbReference type="InterPro" id="IPR041070">
    <property type="entry name" value="JHD"/>
</dbReference>
<dbReference type="SMART" id="SM00249">
    <property type="entry name" value="PHD"/>
    <property type="match status" value="1"/>
</dbReference>
<proteinExistence type="predicted"/>
<dbReference type="AlphaFoldDB" id="A0AAV4QNE7"/>
<evidence type="ECO:0000256" key="1">
    <source>
        <dbReference type="ARBA" id="ARBA00004123"/>
    </source>
</evidence>
<name>A0AAV4QNE7_9ARAC</name>
<evidence type="ECO:0000256" key="5">
    <source>
        <dbReference type="ARBA" id="ARBA00022853"/>
    </source>
</evidence>
<dbReference type="GO" id="GO:0005634">
    <property type="term" value="C:nucleus"/>
    <property type="evidence" value="ECO:0007669"/>
    <property type="project" value="UniProtKB-SubCell"/>
</dbReference>
<dbReference type="GO" id="GO:0006325">
    <property type="term" value="P:chromatin organization"/>
    <property type="evidence" value="ECO:0007669"/>
    <property type="project" value="UniProtKB-KW"/>
</dbReference>
<dbReference type="GO" id="GO:0051213">
    <property type="term" value="F:dioxygenase activity"/>
    <property type="evidence" value="ECO:0007669"/>
    <property type="project" value="UniProtKB-KW"/>
</dbReference>
<feature type="domain" description="JmjC" evidence="15">
    <location>
        <begin position="198"/>
        <end position="357"/>
    </location>
</feature>
<feature type="region of interest" description="Disordered" evidence="13">
    <location>
        <begin position="855"/>
        <end position="885"/>
    </location>
</feature>
<keyword evidence="7" id="KW-0560">Oxidoreductase</keyword>
<dbReference type="PANTHER" id="PTHR23123">
    <property type="entry name" value="PHD/F-BOX CONTAINING PROTEIN"/>
    <property type="match status" value="1"/>
</dbReference>
<gene>
    <name evidence="16" type="primary">phf8</name>
    <name evidence="16" type="ORF">CDAR_44541</name>
</gene>
<keyword evidence="17" id="KW-1185">Reference proteome</keyword>
<dbReference type="Pfam" id="PF17811">
    <property type="entry name" value="JHD"/>
    <property type="match status" value="1"/>
</dbReference>
<evidence type="ECO:0000256" key="11">
    <source>
        <dbReference type="ARBA" id="ARBA00023242"/>
    </source>
</evidence>
<feature type="region of interest" description="Disordered" evidence="13">
    <location>
        <begin position="900"/>
        <end position="963"/>
    </location>
</feature>
<dbReference type="InterPro" id="IPR019786">
    <property type="entry name" value="Zinc_finger_PHD-type_CS"/>
</dbReference>
<accession>A0AAV4QNE7</accession>
<evidence type="ECO:0000259" key="15">
    <source>
        <dbReference type="PROSITE" id="PS51184"/>
    </source>
</evidence>
<dbReference type="SUPFAM" id="SSF57903">
    <property type="entry name" value="FYVE/PHD zinc finger"/>
    <property type="match status" value="1"/>
</dbReference>
<dbReference type="PROSITE" id="PS50016">
    <property type="entry name" value="ZF_PHD_2"/>
    <property type="match status" value="1"/>
</dbReference>
<keyword evidence="6" id="KW-0223">Dioxygenase</keyword>
<evidence type="ECO:0000256" key="2">
    <source>
        <dbReference type="ARBA" id="ARBA00022723"/>
    </source>
</evidence>
<evidence type="ECO:0000256" key="10">
    <source>
        <dbReference type="ARBA" id="ARBA00023163"/>
    </source>
</evidence>
<organism evidence="16 17">
    <name type="scientific">Caerostris darwini</name>
    <dbReference type="NCBI Taxonomy" id="1538125"/>
    <lineage>
        <taxon>Eukaryota</taxon>
        <taxon>Metazoa</taxon>
        <taxon>Ecdysozoa</taxon>
        <taxon>Arthropoda</taxon>
        <taxon>Chelicerata</taxon>
        <taxon>Arachnida</taxon>
        <taxon>Araneae</taxon>
        <taxon>Araneomorphae</taxon>
        <taxon>Entelegynae</taxon>
        <taxon>Araneoidea</taxon>
        <taxon>Araneidae</taxon>
        <taxon>Caerostris</taxon>
    </lineage>
</organism>
<keyword evidence="5" id="KW-0156">Chromatin regulator</keyword>
<evidence type="ECO:0000256" key="9">
    <source>
        <dbReference type="ARBA" id="ARBA00023015"/>
    </source>
</evidence>
<keyword evidence="9" id="KW-0805">Transcription regulation</keyword>
<evidence type="ECO:0000256" key="6">
    <source>
        <dbReference type="ARBA" id="ARBA00022964"/>
    </source>
</evidence>
<dbReference type="PROSITE" id="PS01359">
    <property type="entry name" value="ZF_PHD_1"/>
    <property type="match status" value="1"/>
</dbReference>
<dbReference type="InterPro" id="IPR001965">
    <property type="entry name" value="Znf_PHD"/>
</dbReference>
<evidence type="ECO:0000259" key="14">
    <source>
        <dbReference type="PROSITE" id="PS50016"/>
    </source>
</evidence>
<dbReference type="InterPro" id="IPR011011">
    <property type="entry name" value="Znf_FYVE_PHD"/>
</dbReference>
<feature type="domain" description="PHD-type" evidence="14">
    <location>
        <begin position="5"/>
        <end position="56"/>
    </location>
</feature>
<protein>
    <submittedName>
        <fullName evidence="16">Histone lysine demethylase PHF8</fullName>
    </submittedName>
</protein>
<evidence type="ECO:0000256" key="3">
    <source>
        <dbReference type="ARBA" id="ARBA00022771"/>
    </source>
</evidence>
<dbReference type="SUPFAM" id="SSF51197">
    <property type="entry name" value="Clavaminate synthase-like"/>
    <property type="match status" value="1"/>
</dbReference>
<dbReference type="InterPro" id="IPR050690">
    <property type="entry name" value="JHDM1_Histone_Demethylase"/>
</dbReference>
<dbReference type="Pfam" id="PF00628">
    <property type="entry name" value="PHD"/>
    <property type="match status" value="1"/>
</dbReference>
<dbReference type="GO" id="GO:0008270">
    <property type="term" value="F:zinc ion binding"/>
    <property type="evidence" value="ECO:0007669"/>
    <property type="project" value="UniProtKB-KW"/>
</dbReference>
<dbReference type="SMART" id="SM00558">
    <property type="entry name" value="JmjC"/>
    <property type="match status" value="1"/>
</dbReference>
<comment type="subcellular location">
    <subcellularLocation>
        <location evidence="1">Nucleus</location>
    </subcellularLocation>
</comment>
<dbReference type="PROSITE" id="PS51184">
    <property type="entry name" value="JMJC"/>
    <property type="match status" value="1"/>
</dbReference>